<dbReference type="InterPro" id="IPR011990">
    <property type="entry name" value="TPR-like_helical_dom_sf"/>
</dbReference>
<dbReference type="EMBL" id="CYYP01000005">
    <property type="protein sequence ID" value="CUN86701.1"/>
    <property type="molecule type" value="Genomic_DNA"/>
</dbReference>
<dbReference type="AlphaFoldDB" id="A0A174ADJ1"/>
<protein>
    <recommendedName>
        <fullName evidence="3">Tetratricopeptide repeat protein</fullName>
    </recommendedName>
</protein>
<evidence type="ECO:0000313" key="1">
    <source>
        <dbReference type="EMBL" id="CUN86701.1"/>
    </source>
</evidence>
<name>A0A174ADJ1_9ACTN</name>
<sequence>MAERPTYKLRFLDSKKRFPAMPEQPAGRSYGVVWKLFGEDQHESCYVVEFVGKSHVSLLGYVSVSGEVYKVDRPVSEAPLPNDPDMELVLDESDSGIGEIMVREANGAMRACAQTAGSPEGPMREQSDHETWNSTRALPYGEFMASMFLRYVIFANSESAIVNTADAGGLDEGMQNVVDKIKLVKLSEPVEVFLGFNTAPLPDAIETLLYRVDHAENPSGIERYAAALMSEIDLPRLRTIAAKSEMSLARIDRSKIFYLNFDRSLLDQDEIDMLLAIECRLNRLSGILERIGAGLVPAASSPSLEGCALFDAWHIAKTTNDVPRLLDTASSDNPWAKPGTVSCQPGGEWDVRTRFARIVEALNVVTRLDYTYRANVAEGIMLVRFGQSVVDAMPQREYDAQDDAWRELDEDTRAIWAAEHDARVALTLAAACFAAGTCITRCYVQIAAPDSEQGERVVATYFFGRAAYLADCVPVAKDLESMDMDDMPCKRVLEAYESTAPETIEPAEVHARPRDDHRTLPPALRDLLLADTADELEVMEEDDDPYVARVVELREQAKVDRTGAFEGFSRLVEELEAKCAVAELLATGPVQTQFCDNQLVRMVLPVLEEDDSVRILRAPDALYFAQHEICSFYAEQEDFERALPEVRHLYDLARSSMQSHFALINVLARLERFDEIIEVARHGLRIASDRSAIGYLFYRLAFAYWNCDQLDLALACYRLVPRGEESGSSALEEMQGLMNEMGVSEPPTFEEAVETIHKAGLELPPVSAVTNQLADAAVQLVDNGFFFLARGCIFQMWRTMGNDELGSLNRSLG</sequence>
<dbReference type="Proteomes" id="UP000095468">
    <property type="component" value="Unassembled WGS sequence"/>
</dbReference>
<gene>
    <name evidence="1" type="ORF">ERS852381_00767</name>
</gene>
<dbReference type="RefSeq" id="WP_055285933.1">
    <property type="nucleotide sequence ID" value="NZ_CYYP01000005.1"/>
</dbReference>
<reference evidence="1 2" key="1">
    <citation type="submission" date="2015-09" db="EMBL/GenBank/DDBJ databases">
        <authorList>
            <consortium name="Pathogen Informatics"/>
        </authorList>
    </citation>
    <scope>NUCLEOTIDE SEQUENCE [LARGE SCALE GENOMIC DNA]</scope>
    <source>
        <strain evidence="1 2">2789STDY5608823</strain>
    </source>
</reference>
<organism evidence="1 2">
    <name type="scientific">Collinsella aerofaciens</name>
    <dbReference type="NCBI Taxonomy" id="74426"/>
    <lineage>
        <taxon>Bacteria</taxon>
        <taxon>Bacillati</taxon>
        <taxon>Actinomycetota</taxon>
        <taxon>Coriobacteriia</taxon>
        <taxon>Coriobacteriales</taxon>
        <taxon>Coriobacteriaceae</taxon>
        <taxon>Collinsella</taxon>
    </lineage>
</organism>
<evidence type="ECO:0008006" key="3">
    <source>
        <dbReference type="Google" id="ProtNLM"/>
    </source>
</evidence>
<evidence type="ECO:0000313" key="2">
    <source>
        <dbReference type="Proteomes" id="UP000095468"/>
    </source>
</evidence>
<accession>A0A174ADJ1</accession>
<proteinExistence type="predicted"/>
<dbReference type="Gene3D" id="1.25.40.10">
    <property type="entry name" value="Tetratricopeptide repeat domain"/>
    <property type="match status" value="1"/>
</dbReference>
<dbReference type="SUPFAM" id="SSF48452">
    <property type="entry name" value="TPR-like"/>
    <property type="match status" value="1"/>
</dbReference>